<evidence type="ECO:0000313" key="2">
    <source>
        <dbReference type="EMBL" id="KAF6802663.1"/>
    </source>
</evidence>
<name>A0A8H6IXW1_9PEZI</name>
<dbReference type="AlphaFoldDB" id="A0A8H6IXW1"/>
<feature type="domain" description="2EXR" evidence="1">
    <location>
        <begin position="6"/>
        <end position="113"/>
    </location>
</feature>
<dbReference type="EMBL" id="WIGN01000263">
    <property type="protein sequence ID" value="KAF6802663.1"/>
    <property type="molecule type" value="Genomic_DNA"/>
</dbReference>
<dbReference type="InterPro" id="IPR045518">
    <property type="entry name" value="2EXR"/>
</dbReference>
<protein>
    <recommendedName>
        <fullName evidence="1">2EXR domain-containing protein</fullName>
    </recommendedName>
</protein>
<evidence type="ECO:0000259" key="1">
    <source>
        <dbReference type="Pfam" id="PF20150"/>
    </source>
</evidence>
<reference evidence="2 3" key="1">
    <citation type="journal article" date="2020" name="Phytopathology">
        <title>Genome Sequence Resources of Colletotrichum truncatum, C. plurivorum, C. musicola, and C. sojae: Four Species Pathogenic to Soybean (Glycine max).</title>
        <authorList>
            <person name="Rogerio F."/>
            <person name="Boufleur T.R."/>
            <person name="Ciampi-Guillardi M."/>
            <person name="Sukno S.A."/>
            <person name="Thon M.R."/>
            <person name="Massola Junior N.S."/>
            <person name="Baroncelli R."/>
        </authorList>
    </citation>
    <scope>NUCLEOTIDE SEQUENCE [LARGE SCALE GENOMIC DNA]</scope>
    <source>
        <strain evidence="2 3">LFN0009</strain>
    </source>
</reference>
<sequence>MTAPTFNQFALLPGEIRDQIWDMAVRPHGTRGVHYFSLFECHPHHPLPDRFNRTIKKTIYCHPNIIGAPLPQDDASPHSWTEGNRSTYAIDGGLWTTCRESRAAMHRRYEINSWAKLYDAQRKSWRCKGSVSCRWIDPDEESKYGQMPAIFGVDNRNDDRDDDSGDGDGRQYFTVLPLYDLIYLQPWACGLDFWSFIREITFASPRFGFGGVRHIAFEYDPSWTAEEVWQFHREWTDRYKEKDEQQNEPSTARWNLCEGFTDFIRDGRLSYDSQIWLVDRRLRRKSTVLDERDTEMVFGKYGGWKRQLLTFNGEDGSRYYTMPEDYERNFCCYNDGSEGLWAFISALEEVAALLEAEEQGIDVYIDGAPTVRRLGIMVCETDDDEGR</sequence>
<organism evidence="2 3">
    <name type="scientific">Colletotrichum sojae</name>
    <dbReference type="NCBI Taxonomy" id="2175907"/>
    <lineage>
        <taxon>Eukaryota</taxon>
        <taxon>Fungi</taxon>
        <taxon>Dikarya</taxon>
        <taxon>Ascomycota</taxon>
        <taxon>Pezizomycotina</taxon>
        <taxon>Sordariomycetes</taxon>
        <taxon>Hypocreomycetidae</taxon>
        <taxon>Glomerellales</taxon>
        <taxon>Glomerellaceae</taxon>
        <taxon>Colletotrichum</taxon>
        <taxon>Colletotrichum orchidearum species complex</taxon>
    </lineage>
</organism>
<comment type="caution">
    <text evidence="2">The sequence shown here is derived from an EMBL/GenBank/DDBJ whole genome shotgun (WGS) entry which is preliminary data.</text>
</comment>
<proteinExistence type="predicted"/>
<evidence type="ECO:0000313" key="3">
    <source>
        <dbReference type="Proteomes" id="UP000652219"/>
    </source>
</evidence>
<keyword evidence="3" id="KW-1185">Reference proteome</keyword>
<dbReference type="Pfam" id="PF20150">
    <property type="entry name" value="2EXR"/>
    <property type="match status" value="1"/>
</dbReference>
<dbReference type="Proteomes" id="UP000652219">
    <property type="component" value="Unassembled WGS sequence"/>
</dbReference>
<accession>A0A8H6IXW1</accession>
<gene>
    <name evidence="2" type="ORF">CSOJ01_11434</name>
</gene>